<evidence type="ECO:0000313" key="3">
    <source>
        <dbReference type="Proteomes" id="UP000236731"/>
    </source>
</evidence>
<reference evidence="3" key="1">
    <citation type="submission" date="2016-10" db="EMBL/GenBank/DDBJ databases">
        <authorList>
            <person name="Varghese N."/>
            <person name="Submissions S."/>
        </authorList>
    </citation>
    <scope>NUCLEOTIDE SEQUENCE [LARGE SCALE GENOMIC DNA]</scope>
    <source>
        <strain evidence="3">DSM 22361</strain>
    </source>
</reference>
<evidence type="ECO:0000313" key="2">
    <source>
        <dbReference type="EMBL" id="SEG56745.1"/>
    </source>
</evidence>
<dbReference type="InterPro" id="IPR038636">
    <property type="entry name" value="Wzi_sf"/>
</dbReference>
<gene>
    <name evidence="2" type="ORF">SAMN05421877_109224</name>
</gene>
<dbReference type="Proteomes" id="UP000236731">
    <property type="component" value="Unassembled WGS sequence"/>
</dbReference>
<keyword evidence="1" id="KW-0732">Signal</keyword>
<evidence type="ECO:0000256" key="1">
    <source>
        <dbReference type="SAM" id="SignalP"/>
    </source>
</evidence>
<dbReference type="AlphaFoldDB" id="A0A1H6B8J6"/>
<feature type="chain" id="PRO_5009293460" description="Gliding motility protein RemB" evidence="1">
    <location>
        <begin position="24"/>
        <end position="546"/>
    </location>
</feature>
<keyword evidence="3" id="KW-1185">Reference proteome</keyword>
<evidence type="ECO:0008006" key="4">
    <source>
        <dbReference type="Google" id="ProtNLM"/>
    </source>
</evidence>
<protein>
    <recommendedName>
        <fullName evidence="4">Gliding motility protein RemB</fullName>
    </recommendedName>
</protein>
<accession>A0A1H6B8J6</accession>
<dbReference type="Gene3D" id="2.40.160.130">
    <property type="entry name" value="Capsule assembly protein Wzi"/>
    <property type="match status" value="1"/>
</dbReference>
<organism evidence="2 3">
    <name type="scientific">Sphingobacterium lactis</name>
    <dbReference type="NCBI Taxonomy" id="797291"/>
    <lineage>
        <taxon>Bacteria</taxon>
        <taxon>Pseudomonadati</taxon>
        <taxon>Bacteroidota</taxon>
        <taxon>Sphingobacteriia</taxon>
        <taxon>Sphingobacteriales</taxon>
        <taxon>Sphingobacteriaceae</taxon>
        <taxon>Sphingobacterium</taxon>
    </lineage>
</organism>
<dbReference type="OrthoDB" id="9808260at2"/>
<dbReference type="EMBL" id="FNUT01000009">
    <property type="protein sequence ID" value="SEG56745.1"/>
    <property type="molecule type" value="Genomic_DNA"/>
</dbReference>
<name>A0A1H6B8J6_9SPHI</name>
<feature type="signal peptide" evidence="1">
    <location>
        <begin position="1"/>
        <end position="23"/>
    </location>
</feature>
<sequence>MKHTLSYAIAGILSLSAFGSLQAQVKYQPYSYQHHQKYDEELYSPKTRYHTSVKPTLFQGRMLEKLDSIQGLNPTTSENWFMRKIFNEHLIEVEKEDHTFYLDVLPDFVIGTELIDSDKRTTWLNTRGVQGGVTIGDKFTFYGNFFENQGVYPRYMDDYIRESMVVPGQAMSKNRFGKKKDWMYATANATYAFSDYFHATLAYDKNFIGDGYRSVLLSDFSSNYAHLKFSGKIGNVQYTSIWAYMNDPQNPRVDSLNSGGRFGDGIKWGAFQYLDYNVTNRLSIGFFQSVIWANRNQAGHRGFDFNYMNPILFLRPVENNNISSPDKMFLGLNAKYKVLDNATVYGQFLLGEFTAKEFFANNGYQHNKWGAQLGAKAFNIFGVQNLNILGEYNLVRPYTYQHFVSISNYSNRGEPLAHPRGANFRELIGIANYSWNRFDFSVQGLYSRFGTDPLDNLMRPINYGGDIFQSYNTAPNRYGNKIGQGVQNDLFYADFKAAYVLNPKYNLRLELGYTQRYNKIEGEATQKSGVINFGLRSSFRNLYSDF</sequence>
<dbReference type="RefSeq" id="WP_103907118.1">
    <property type="nucleotide sequence ID" value="NZ_CP049246.1"/>
</dbReference>
<proteinExistence type="predicted"/>